<name>A0ABR3FB66_9AGAR</name>
<dbReference type="EMBL" id="JBAHYK010000625">
    <property type="protein sequence ID" value="KAL0572481.1"/>
    <property type="molecule type" value="Genomic_DNA"/>
</dbReference>
<comment type="caution">
    <text evidence="1">The sequence shown here is derived from an EMBL/GenBank/DDBJ whole genome shotgun (WGS) entry which is preliminary data.</text>
</comment>
<accession>A0ABR3FB66</accession>
<keyword evidence="2" id="KW-1185">Reference proteome</keyword>
<proteinExistence type="predicted"/>
<dbReference type="Proteomes" id="UP001465976">
    <property type="component" value="Unassembled WGS sequence"/>
</dbReference>
<gene>
    <name evidence="1" type="ORF">V5O48_009488</name>
</gene>
<reference evidence="1 2" key="1">
    <citation type="submission" date="2024-02" db="EMBL/GenBank/DDBJ databases">
        <title>A draft genome for the cacao thread blight pathogen Marasmius crinis-equi.</title>
        <authorList>
            <person name="Cohen S.P."/>
            <person name="Baruah I.K."/>
            <person name="Amoako-Attah I."/>
            <person name="Bukari Y."/>
            <person name="Meinhardt L.W."/>
            <person name="Bailey B.A."/>
        </authorList>
    </citation>
    <scope>NUCLEOTIDE SEQUENCE [LARGE SCALE GENOMIC DNA]</scope>
    <source>
        <strain evidence="1 2">GH-76</strain>
    </source>
</reference>
<evidence type="ECO:0000313" key="1">
    <source>
        <dbReference type="EMBL" id="KAL0572481.1"/>
    </source>
</evidence>
<evidence type="ECO:0000313" key="2">
    <source>
        <dbReference type="Proteomes" id="UP001465976"/>
    </source>
</evidence>
<sequence length="389" mass="43388">MVLAQSSEEPPSHLNLTKRIQIRDIVDLARPYFVAYHKDGSVKLSTFHDLSSARTFYEEVSEVFQGKILVDKSKAREVTSRSYGGTIPKLSPEFLNECKEVVRNAGNMALNYFVAFYKDGVRRAAFVDLPSAWEFYESVVPDDFPKVLIDTTRTQALTVAIYGIPQFTKYCKDAGNSINNPTPLCQAPYGVAFHQNNAVAVASFDDLRSAQAFYDVISIEWAKVLVEKSPSGSGQLFAMIANLPNSLSMSLEKLGPKYLLIEAEPKYVLYIPLTIMRLTIPQPSELAVEIADSMYHDVILQCRTSIKEAGFPPTLDAATHVVAFHHGYKIRMAGCIDEPSAEAFYQHVSLDYAKILKHRSHAGELLASDGDIEFIKKCEYVVHKLPCVS</sequence>
<organism evidence="1 2">
    <name type="scientific">Marasmius crinis-equi</name>
    <dbReference type="NCBI Taxonomy" id="585013"/>
    <lineage>
        <taxon>Eukaryota</taxon>
        <taxon>Fungi</taxon>
        <taxon>Dikarya</taxon>
        <taxon>Basidiomycota</taxon>
        <taxon>Agaricomycotina</taxon>
        <taxon>Agaricomycetes</taxon>
        <taxon>Agaricomycetidae</taxon>
        <taxon>Agaricales</taxon>
        <taxon>Marasmiineae</taxon>
        <taxon>Marasmiaceae</taxon>
        <taxon>Marasmius</taxon>
    </lineage>
</organism>
<protein>
    <submittedName>
        <fullName evidence="1">Uncharacterized protein</fullName>
    </submittedName>
</protein>